<evidence type="ECO:0000256" key="10">
    <source>
        <dbReference type="ARBA" id="ARBA00022723"/>
    </source>
</evidence>
<dbReference type="GO" id="GO:0004535">
    <property type="term" value="F:poly(A)-specific ribonuclease activity"/>
    <property type="evidence" value="ECO:0007669"/>
    <property type="project" value="UniProtKB-EC"/>
</dbReference>
<dbReference type="FunFam" id="3.60.10.10:FF:000016">
    <property type="entry name" value="Carbon catabolite repressor protein 4 1"/>
    <property type="match status" value="1"/>
</dbReference>
<reference evidence="22" key="3">
    <citation type="submission" date="2020-12" db="UniProtKB">
        <authorList>
            <consortium name="EnsemblPlants"/>
        </authorList>
    </citation>
    <scope>IDENTIFICATION</scope>
</reference>
<dbReference type="PANTHER" id="PTHR12121:SF34">
    <property type="entry name" value="PROTEIN ANGEL"/>
    <property type="match status" value="1"/>
</dbReference>
<sequence>MLSVVRVHLPTDIPIVGCELSAYVLLRRGDSSLSPEDVTEASSTDGYFLQCRWYRLQSEQTILVCCVHPAEPATLQCMQCMKAKLPQSKSLHCTQKCFTDSWRRHVIMHQEAIDKRENGFEEEDSSYVFNSNPAKTHQSLDGGLGSGAMRGVNHTNGSIFSSPVLMASHNQNQESGDVWCEVGQGKTYTPTTEDVGHILKIECVVIDGSMGRPAESPHQRQTSRVIPAPSPTPRRLMTVNSVDGMGLVETDGRTASFGTFTVLSYNVLSDLYATSEQYSYCPPWALAWTYRRQNLLREIVAYRADILCLQEVQSDHYEDFYAVELEKHGYTGVYKKKTGEVYTGSVYVIDGCATFFRRDRFSLVKKYEVEFNKAAQSLSEALIPTTKKAALSRLLKDNVALIVVLEARDTGRPMDSQAVSGKRGQLLCVANTHIHANQELKDVKLWQVHTLLKGLEKIAASADIPMLVAGDFNSVPGSAPHCLLSTGRVDPAHPDLQVDPLNILRPASKLCHSLPLASAYASFGKMNGMNTTVEKLRLRMDSTTSEPQFTNCTRDFLGTLDYIFYTGDSLSVESLLELLDEDSLRKDTGLPSPEWSSDHIALLAEFRCKPRMRR</sequence>
<organism evidence="21">
    <name type="scientific">Physcomitrium patens</name>
    <name type="common">Spreading-leaved earth moss</name>
    <name type="synonym">Physcomitrella patens</name>
    <dbReference type="NCBI Taxonomy" id="3218"/>
    <lineage>
        <taxon>Eukaryota</taxon>
        <taxon>Viridiplantae</taxon>
        <taxon>Streptophyta</taxon>
        <taxon>Embryophyta</taxon>
        <taxon>Bryophyta</taxon>
        <taxon>Bryophytina</taxon>
        <taxon>Bryopsida</taxon>
        <taxon>Funariidae</taxon>
        <taxon>Funariales</taxon>
        <taxon>Funariaceae</taxon>
        <taxon>Physcomitrium</taxon>
    </lineage>
</organism>
<comment type="cofactor">
    <cofactor evidence="2">
        <name>Mg(2+)</name>
        <dbReference type="ChEBI" id="CHEBI:18420"/>
    </cofactor>
</comment>
<dbReference type="InterPro" id="IPR005135">
    <property type="entry name" value="Endo/exonuclease/phosphatase"/>
</dbReference>
<dbReference type="CDD" id="cd09097">
    <property type="entry name" value="Deadenylase_CCR4"/>
    <property type="match status" value="1"/>
</dbReference>
<evidence type="ECO:0000256" key="12">
    <source>
        <dbReference type="ARBA" id="ARBA00022801"/>
    </source>
</evidence>
<reference evidence="21 23" key="2">
    <citation type="journal article" date="2018" name="Plant J.">
        <title>The Physcomitrella patens chromosome-scale assembly reveals moss genome structure and evolution.</title>
        <authorList>
            <person name="Lang D."/>
            <person name="Ullrich K.K."/>
            <person name="Murat F."/>
            <person name="Fuchs J."/>
            <person name="Jenkins J."/>
            <person name="Haas F.B."/>
            <person name="Piednoel M."/>
            <person name="Gundlach H."/>
            <person name="Van Bel M."/>
            <person name="Meyberg R."/>
            <person name="Vives C."/>
            <person name="Morata J."/>
            <person name="Symeonidi A."/>
            <person name="Hiss M."/>
            <person name="Muchero W."/>
            <person name="Kamisugi Y."/>
            <person name="Saleh O."/>
            <person name="Blanc G."/>
            <person name="Decker E.L."/>
            <person name="van Gessel N."/>
            <person name="Grimwood J."/>
            <person name="Hayes R.D."/>
            <person name="Graham S.W."/>
            <person name="Gunter L.E."/>
            <person name="McDaniel S.F."/>
            <person name="Hoernstein S.N.W."/>
            <person name="Larsson A."/>
            <person name="Li F.W."/>
            <person name="Perroud P.F."/>
            <person name="Phillips J."/>
            <person name="Ranjan P."/>
            <person name="Rokshar D.S."/>
            <person name="Rothfels C.J."/>
            <person name="Schneider L."/>
            <person name="Shu S."/>
            <person name="Stevenson D.W."/>
            <person name="Thummler F."/>
            <person name="Tillich M."/>
            <person name="Villarreal Aguilar J.C."/>
            <person name="Widiez T."/>
            <person name="Wong G.K."/>
            <person name="Wymore A."/>
            <person name="Zhang Y."/>
            <person name="Zimmer A.D."/>
            <person name="Quatrano R.S."/>
            <person name="Mayer K.F.X."/>
            <person name="Goodstein D."/>
            <person name="Casacuberta J.M."/>
            <person name="Vandepoele K."/>
            <person name="Reski R."/>
            <person name="Cuming A.C."/>
            <person name="Tuskan G.A."/>
            <person name="Maumus F."/>
            <person name="Salse J."/>
            <person name="Schmutz J."/>
            <person name="Rensing S.A."/>
        </authorList>
    </citation>
    <scope>NUCLEOTIDE SEQUENCE [LARGE SCALE GENOMIC DNA]</scope>
    <source>
        <strain evidence="22 23">cv. Gransden 2004</strain>
    </source>
</reference>
<dbReference type="GO" id="GO:0005737">
    <property type="term" value="C:cytoplasm"/>
    <property type="evidence" value="ECO:0000318"/>
    <property type="project" value="GO_Central"/>
</dbReference>
<dbReference type="Pfam" id="PF03372">
    <property type="entry name" value="Exo_endo_phos"/>
    <property type="match status" value="1"/>
</dbReference>
<evidence type="ECO:0000256" key="2">
    <source>
        <dbReference type="ARBA" id="ARBA00001946"/>
    </source>
</evidence>
<dbReference type="GO" id="GO:0046872">
    <property type="term" value="F:metal ion binding"/>
    <property type="evidence" value="ECO:0007669"/>
    <property type="project" value="UniProtKB-KW"/>
</dbReference>
<evidence type="ECO:0000256" key="11">
    <source>
        <dbReference type="ARBA" id="ARBA00022737"/>
    </source>
</evidence>
<comment type="catalytic activity">
    <reaction evidence="1">
        <text>Exonucleolytic cleavage of poly(A) to 5'-AMP.</text>
        <dbReference type="EC" id="3.1.13.4"/>
    </reaction>
</comment>
<comment type="subcellular location">
    <subcellularLocation>
        <location evidence="4">Cytoplasm</location>
    </subcellularLocation>
    <subcellularLocation>
        <location evidence="3">Nucleus</location>
    </subcellularLocation>
</comment>
<dbReference type="Gramene" id="Pp3c20_980V3.1">
    <property type="protein sequence ID" value="Pp3c20_980V3.1"/>
    <property type="gene ID" value="Pp3c20_980"/>
</dbReference>
<dbReference type="EnsemblPlants" id="Pp3c20_980V3.2">
    <property type="protein sequence ID" value="Pp3c20_980V3.2"/>
    <property type="gene ID" value="Pp3c20_980"/>
</dbReference>
<keyword evidence="12" id="KW-0378">Hydrolase</keyword>
<dbReference type="EMBL" id="ABEU02000020">
    <property type="protein sequence ID" value="PNR32578.1"/>
    <property type="molecule type" value="Genomic_DNA"/>
</dbReference>
<evidence type="ECO:0000256" key="5">
    <source>
        <dbReference type="ARBA" id="ARBA00010774"/>
    </source>
</evidence>
<evidence type="ECO:0000256" key="4">
    <source>
        <dbReference type="ARBA" id="ARBA00004496"/>
    </source>
</evidence>
<dbReference type="GO" id="GO:0003730">
    <property type="term" value="F:mRNA 3'-UTR binding"/>
    <property type="evidence" value="ECO:0000318"/>
    <property type="project" value="GO_Central"/>
</dbReference>
<dbReference type="InterPro" id="IPR050410">
    <property type="entry name" value="CCR4/nocturin_mRNA_transcr"/>
</dbReference>
<dbReference type="PaxDb" id="3218-PP1S334_49V6.1"/>
<evidence type="ECO:0000313" key="23">
    <source>
        <dbReference type="Proteomes" id="UP000006727"/>
    </source>
</evidence>
<evidence type="ECO:0000256" key="18">
    <source>
        <dbReference type="ARBA" id="ARBA00054840"/>
    </source>
</evidence>
<evidence type="ECO:0000256" key="14">
    <source>
        <dbReference type="ARBA" id="ARBA00022884"/>
    </source>
</evidence>
<comment type="similarity">
    <text evidence="5">Belongs to the CCR4/nocturin family.</text>
</comment>
<evidence type="ECO:0000313" key="22">
    <source>
        <dbReference type="EnsemblPlants" id="Pp3c20_980V3.1"/>
    </source>
</evidence>
<dbReference type="EnsemblPlants" id="Pp3c20_980V3.1">
    <property type="protein sequence ID" value="Pp3c20_980V3.1"/>
    <property type="gene ID" value="Pp3c20_980"/>
</dbReference>
<comment type="function">
    <text evidence="18">Acts as a catalytic component of the CCR4-NOT core complex, which in the nucleus seems to be a general transcription factor, and in the cytoplasm the major mRNA deadenylase involved in mRNA turnover.</text>
</comment>
<keyword evidence="10" id="KW-0479">Metal-binding</keyword>
<evidence type="ECO:0000256" key="16">
    <source>
        <dbReference type="ARBA" id="ARBA00023163"/>
    </source>
</evidence>
<dbReference type="EC" id="3.1.13.4" evidence="7"/>
<feature type="region of interest" description="Disordered" evidence="19">
    <location>
        <begin position="212"/>
        <end position="233"/>
    </location>
</feature>
<dbReference type="RefSeq" id="XP_024357613.1">
    <property type="nucleotide sequence ID" value="XM_024501845.2"/>
</dbReference>
<dbReference type="SUPFAM" id="SSF56219">
    <property type="entry name" value="DNase I-like"/>
    <property type="match status" value="1"/>
</dbReference>
<keyword evidence="9" id="KW-0540">Nuclease</keyword>
<gene>
    <name evidence="22" type="primary">LOC112273279</name>
    <name evidence="21" type="ORF">PHYPA_024520</name>
</gene>
<keyword evidence="16" id="KW-0804">Transcription</keyword>
<dbReference type="AlphaFoldDB" id="A0A2K1ITI9"/>
<evidence type="ECO:0000256" key="7">
    <source>
        <dbReference type="ARBA" id="ARBA00012161"/>
    </source>
</evidence>
<evidence type="ECO:0000256" key="19">
    <source>
        <dbReference type="SAM" id="MobiDB-lite"/>
    </source>
</evidence>
<keyword evidence="11" id="KW-0677">Repeat</keyword>
<dbReference type="OrthoDB" id="428734at2759"/>
<dbReference type="Proteomes" id="UP000006727">
    <property type="component" value="Chromosome 20"/>
</dbReference>
<dbReference type="STRING" id="3218.A0A2K1ITI9"/>
<evidence type="ECO:0000256" key="15">
    <source>
        <dbReference type="ARBA" id="ARBA00023015"/>
    </source>
</evidence>
<feature type="domain" description="Endonuclease/exonuclease/phosphatase" evidence="20">
    <location>
        <begin position="263"/>
        <end position="599"/>
    </location>
</feature>
<dbReference type="OMA" id="CDSYATS"/>
<evidence type="ECO:0000256" key="9">
    <source>
        <dbReference type="ARBA" id="ARBA00022722"/>
    </source>
</evidence>
<evidence type="ECO:0000259" key="20">
    <source>
        <dbReference type="Pfam" id="PF03372"/>
    </source>
</evidence>
<keyword evidence="23" id="KW-1185">Reference proteome</keyword>
<keyword evidence="15" id="KW-0805">Transcription regulation</keyword>
<dbReference type="PANTHER" id="PTHR12121">
    <property type="entry name" value="CARBON CATABOLITE REPRESSOR PROTEIN 4"/>
    <property type="match status" value="1"/>
</dbReference>
<dbReference type="Gramene" id="Pp3c20_980V3.2">
    <property type="protein sequence ID" value="Pp3c20_980V3.2"/>
    <property type="gene ID" value="Pp3c20_980"/>
</dbReference>
<evidence type="ECO:0000256" key="13">
    <source>
        <dbReference type="ARBA" id="ARBA00022842"/>
    </source>
</evidence>
<evidence type="ECO:0000256" key="3">
    <source>
        <dbReference type="ARBA" id="ARBA00004123"/>
    </source>
</evidence>
<protein>
    <recommendedName>
        <fullName evidence="7">poly(A)-specific ribonuclease</fullName>
        <ecNumber evidence="7">3.1.13.4</ecNumber>
    </recommendedName>
</protein>
<keyword evidence="8" id="KW-0963">Cytoplasm</keyword>
<evidence type="ECO:0000256" key="17">
    <source>
        <dbReference type="ARBA" id="ARBA00023242"/>
    </source>
</evidence>
<keyword evidence="14" id="KW-0694">RNA-binding</keyword>
<evidence type="ECO:0000313" key="21">
    <source>
        <dbReference type="EMBL" id="PNR32578.1"/>
    </source>
</evidence>
<evidence type="ECO:0000256" key="8">
    <source>
        <dbReference type="ARBA" id="ARBA00022490"/>
    </source>
</evidence>
<keyword evidence="17" id="KW-0539">Nucleus</keyword>
<proteinExistence type="inferred from homology"/>
<reference evidence="21 23" key="1">
    <citation type="journal article" date="2008" name="Science">
        <title>The Physcomitrella genome reveals evolutionary insights into the conquest of land by plants.</title>
        <authorList>
            <person name="Rensing S."/>
            <person name="Lang D."/>
            <person name="Zimmer A."/>
            <person name="Terry A."/>
            <person name="Salamov A."/>
            <person name="Shapiro H."/>
            <person name="Nishiyama T."/>
            <person name="Perroud P.-F."/>
            <person name="Lindquist E."/>
            <person name="Kamisugi Y."/>
            <person name="Tanahashi T."/>
            <person name="Sakakibara K."/>
            <person name="Fujita T."/>
            <person name="Oishi K."/>
            <person name="Shin-I T."/>
            <person name="Kuroki Y."/>
            <person name="Toyoda A."/>
            <person name="Suzuki Y."/>
            <person name="Hashimoto A."/>
            <person name="Yamaguchi K."/>
            <person name="Sugano A."/>
            <person name="Kohara Y."/>
            <person name="Fujiyama A."/>
            <person name="Anterola A."/>
            <person name="Aoki S."/>
            <person name="Ashton N."/>
            <person name="Barbazuk W.B."/>
            <person name="Barker E."/>
            <person name="Bennetzen J."/>
            <person name="Bezanilla M."/>
            <person name="Blankenship R."/>
            <person name="Cho S.H."/>
            <person name="Dutcher S."/>
            <person name="Estelle M."/>
            <person name="Fawcett J.A."/>
            <person name="Gundlach H."/>
            <person name="Hanada K."/>
            <person name="Heyl A."/>
            <person name="Hicks K.A."/>
            <person name="Hugh J."/>
            <person name="Lohr M."/>
            <person name="Mayer K."/>
            <person name="Melkozernov A."/>
            <person name="Murata T."/>
            <person name="Nelson D."/>
            <person name="Pils B."/>
            <person name="Prigge M."/>
            <person name="Reiss B."/>
            <person name="Renner T."/>
            <person name="Rombauts S."/>
            <person name="Rushton P."/>
            <person name="Sanderfoot A."/>
            <person name="Schween G."/>
            <person name="Shiu S.-H."/>
            <person name="Stueber K."/>
            <person name="Theodoulou F.L."/>
            <person name="Tu H."/>
            <person name="Van de Peer Y."/>
            <person name="Verrier P.J."/>
            <person name="Waters E."/>
            <person name="Wood A."/>
            <person name="Yang L."/>
            <person name="Cove D."/>
            <person name="Cuming A."/>
            <person name="Hasebe M."/>
            <person name="Lucas S."/>
            <person name="Mishler D.B."/>
            <person name="Reski R."/>
            <person name="Grigoriev I."/>
            <person name="Quatrano R.S."/>
            <person name="Boore J.L."/>
        </authorList>
    </citation>
    <scope>NUCLEOTIDE SEQUENCE [LARGE SCALE GENOMIC DNA]</scope>
    <source>
        <strain evidence="22 23">cv. Gransden 2004</strain>
    </source>
</reference>
<evidence type="ECO:0000256" key="1">
    <source>
        <dbReference type="ARBA" id="ARBA00001663"/>
    </source>
</evidence>
<dbReference type="Gene3D" id="3.60.10.10">
    <property type="entry name" value="Endonuclease/exonuclease/phosphatase"/>
    <property type="match status" value="1"/>
</dbReference>
<keyword evidence="13" id="KW-0460">Magnesium</keyword>
<name>A0A2K1ITI9_PHYPA</name>
<dbReference type="GO" id="GO:0005634">
    <property type="term" value="C:nucleus"/>
    <property type="evidence" value="ECO:0007669"/>
    <property type="project" value="UniProtKB-SubCell"/>
</dbReference>
<dbReference type="InterPro" id="IPR036691">
    <property type="entry name" value="Endo/exonu/phosph_ase_sf"/>
</dbReference>
<comment type="subunit">
    <text evidence="6">Component of the CCR4-NOT complex, at least composed of CRR4 and CAF1 proteins.</text>
</comment>
<evidence type="ECO:0000256" key="6">
    <source>
        <dbReference type="ARBA" id="ARBA00011757"/>
    </source>
</evidence>
<accession>A0A2K1ITI9</accession>
<dbReference type="GeneID" id="112273279"/>